<accession>A0ABR9BG23</accession>
<feature type="domain" description="Cation efflux protein cytoplasmic" evidence="11">
    <location>
        <begin position="220"/>
        <end position="296"/>
    </location>
</feature>
<dbReference type="NCBIfam" id="TIGR01297">
    <property type="entry name" value="CDF"/>
    <property type="match status" value="1"/>
</dbReference>
<evidence type="ECO:0000256" key="1">
    <source>
        <dbReference type="ARBA" id="ARBA00004141"/>
    </source>
</evidence>
<organism evidence="12 13">
    <name type="scientific">Photobacterium arenosum</name>
    <dbReference type="NCBI Taxonomy" id="2774143"/>
    <lineage>
        <taxon>Bacteria</taxon>
        <taxon>Pseudomonadati</taxon>
        <taxon>Pseudomonadota</taxon>
        <taxon>Gammaproteobacteria</taxon>
        <taxon>Vibrionales</taxon>
        <taxon>Vibrionaceae</taxon>
        <taxon>Photobacterium</taxon>
    </lineage>
</organism>
<dbReference type="InterPro" id="IPR027470">
    <property type="entry name" value="Cation_efflux_CTD"/>
</dbReference>
<dbReference type="SUPFAM" id="SSF161111">
    <property type="entry name" value="Cation efflux protein transmembrane domain-like"/>
    <property type="match status" value="1"/>
</dbReference>
<keyword evidence="7 9" id="KW-1133">Transmembrane helix</keyword>
<dbReference type="InterPro" id="IPR036837">
    <property type="entry name" value="Cation_efflux_CTD_sf"/>
</dbReference>
<evidence type="ECO:0000256" key="4">
    <source>
        <dbReference type="ARBA" id="ARBA00022496"/>
    </source>
</evidence>
<evidence type="ECO:0000256" key="2">
    <source>
        <dbReference type="ARBA" id="ARBA00010212"/>
    </source>
</evidence>
<evidence type="ECO:0000313" key="13">
    <source>
        <dbReference type="Proteomes" id="UP000649768"/>
    </source>
</evidence>
<evidence type="ECO:0000259" key="10">
    <source>
        <dbReference type="Pfam" id="PF01545"/>
    </source>
</evidence>
<keyword evidence="5 9" id="KW-0812">Transmembrane</keyword>
<dbReference type="Gene3D" id="3.30.70.1350">
    <property type="entry name" value="Cation efflux protein, cytoplasmic domain"/>
    <property type="match status" value="1"/>
</dbReference>
<dbReference type="InterPro" id="IPR050291">
    <property type="entry name" value="CDF_Transporter"/>
</dbReference>
<feature type="domain" description="Cation efflux protein transmembrane" evidence="10">
    <location>
        <begin position="20"/>
        <end position="213"/>
    </location>
</feature>
<gene>
    <name evidence="12" type="ORF">IFO68_02200</name>
</gene>
<dbReference type="PANTHER" id="PTHR43840:SF15">
    <property type="entry name" value="MITOCHONDRIAL METAL TRANSPORTER 1-RELATED"/>
    <property type="match status" value="1"/>
</dbReference>
<sequence>MPEPSDQHHDKGKTIRTVTLVGAILNVFLAVLKIGIGKFAGSQALVADGVHSFSDLLTDAVILLGSRYWMAPADSGHPYGHGKFETLANVFIGLMLALVGIGIGWDSIETLSDTPPPAPGMLAFYAAVAAIVMKELLYRWTMREAKHIHSAVLRANAWHHRSDALSSVPVAVAVITNAIFPSLKYLDQIAALLVTGMILKAAFEIIWPAFNELTDARGSEEVEKRLVHMAEEDKDIREIHAIRSRQTGGSLLLDCHILVDPEMSIENAHAISERFKQSVITKMDNVIDVVIHIEPYTCEERLVNPCSLDEQLHQQKKKPDR</sequence>
<dbReference type="InterPro" id="IPR027469">
    <property type="entry name" value="Cation_efflux_TMD_sf"/>
</dbReference>
<comment type="subcellular location">
    <subcellularLocation>
        <location evidence="1">Membrane</location>
        <topology evidence="1">Multi-pass membrane protein</topology>
    </subcellularLocation>
</comment>
<keyword evidence="6" id="KW-0862">Zinc</keyword>
<evidence type="ECO:0000313" key="12">
    <source>
        <dbReference type="EMBL" id="MBD8511514.1"/>
    </source>
</evidence>
<dbReference type="Pfam" id="PF16916">
    <property type="entry name" value="ZT_dimer"/>
    <property type="match status" value="1"/>
</dbReference>
<feature type="transmembrane region" description="Helical" evidence="9">
    <location>
        <begin position="15"/>
        <end position="36"/>
    </location>
</feature>
<keyword evidence="8 9" id="KW-0472">Membrane</keyword>
<evidence type="ECO:0000259" key="11">
    <source>
        <dbReference type="Pfam" id="PF16916"/>
    </source>
</evidence>
<keyword evidence="6" id="KW-0406">Ion transport</keyword>
<evidence type="ECO:0000256" key="9">
    <source>
        <dbReference type="SAM" id="Phobius"/>
    </source>
</evidence>
<dbReference type="Proteomes" id="UP000649768">
    <property type="component" value="Unassembled WGS sequence"/>
</dbReference>
<name>A0ABR9BG23_9GAMM</name>
<evidence type="ECO:0000256" key="7">
    <source>
        <dbReference type="ARBA" id="ARBA00022989"/>
    </source>
</evidence>
<keyword evidence="13" id="KW-1185">Reference proteome</keyword>
<evidence type="ECO:0000256" key="5">
    <source>
        <dbReference type="ARBA" id="ARBA00022692"/>
    </source>
</evidence>
<keyword evidence="4" id="KW-0410">Iron transport</keyword>
<dbReference type="EMBL" id="JACYTP010000001">
    <property type="protein sequence ID" value="MBD8511514.1"/>
    <property type="molecule type" value="Genomic_DNA"/>
</dbReference>
<dbReference type="Pfam" id="PF01545">
    <property type="entry name" value="Cation_efflux"/>
    <property type="match status" value="1"/>
</dbReference>
<dbReference type="InterPro" id="IPR002524">
    <property type="entry name" value="Cation_efflux"/>
</dbReference>
<feature type="transmembrane region" description="Helical" evidence="9">
    <location>
        <begin position="87"/>
        <end position="105"/>
    </location>
</feature>
<keyword evidence="4" id="KW-0408">Iron</keyword>
<feature type="transmembrane region" description="Helical" evidence="9">
    <location>
        <begin position="117"/>
        <end position="137"/>
    </location>
</feature>
<evidence type="ECO:0000256" key="3">
    <source>
        <dbReference type="ARBA" id="ARBA00022448"/>
    </source>
</evidence>
<dbReference type="Gene3D" id="1.20.1510.10">
    <property type="entry name" value="Cation efflux protein transmembrane domain"/>
    <property type="match status" value="1"/>
</dbReference>
<evidence type="ECO:0000256" key="6">
    <source>
        <dbReference type="ARBA" id="ARBA00022906"/>
    </source>
</evidence>
<dbReference type="PANTHER" id="PTHR43840">
    <property type="entry name" value="MITOCHONDRIAL METAL TRANSPORTER 1-RELATED"/>
    <property type="match status" value="1"/>
</dbReference>
<comment type="similarity">
    <text evidence="2">Belongs to the cation diffusion facilitator (CDF) transporter (TC 2.A.4) family. FieF subfamily.</text>
</comment>
<dbReference type="InterPro" id="IPR058533">
    <property type="entry name" value="Cation_efflux_TM"/>
</dbReference>
<reference evidence="12 13" key="1">
    <citation type="submission" date="2020-09" db="EMBL/GenBank/DDBJ databases">
        <title>Photobacterium sp. CAU 1568 isolated from sand of Sido Beach.</title>
        <authorList>
            <person name="Kim W."/>
        </authorList>
    </citation>
    <scope>NUCLEOTIDE SEQUENCE [LARGE SCALE GENOMIC DNA]</scope>
    <source>
        <strain evidence="12 13">CAU 1568</strain>
    </source>
</reference>
<proteinExistence type="inferred from homology"/>
<protein>
    <submittedName>
        <fullName evidence="12">Cation transporter</fullName>
    </submittedName>
</protein>
<evidence type="ECO:0000256" key="8">
    <source>
        <dbReference type="ARBA" id="ARBA00023136"/>
    </source>
</evidence>
<dbReference type="SUPFAM" id="SSF160240">
    <property type="entry name" value="Cation efflux protein cytoplasmic domain-like"/>
    <property type="match status" value="1"/>
</dbReference>
<dbReference type="RefSeq" id="WP_192014233.1">
    <property type="nucleotide sequence ID" value="NZ_JACYTP010000001.1"/>
</dbReference>
<keyword evidence="3" id="KW-0813">Transport</keyword>
<comment type="caution">
    <text evidence="12">The sequence shown here is derived from an EMBL/GenBank/DDBJ whole genome shotgun (WGS) entry which is preliminary data.</text>
</comment>
<keyword evidence="6" id="KW-0864">Zinc transport</keyword>